<name>A0ABS0I877_9BACT</name>
<dbReference type="InterPro" id="IPR014756">
    <property type="entry name" value="Ig_E-set"/>
</dbReference>
<gene>
    <name evidence="3" type="ORF">I2H31_16645</name>
</gene>
<feature type="domain" description="IPT/TIG" evidence="2">
    <location>
        <begin position="142"/>
        <end position="196"/>
    </location>
</feature>
<accession>A0ABS0I877</accession>
<dbReference type="InterPro" id="IPR013783">
    <property type="entry name" value="Ig-like_fold"/>
</dbReference>
<evidence type="ECO:0000259" key="2">
    <source>
        <dbReference type="Pfam" id="PF01833"/>
    </source>
</evidence>
<evidence type="ECO:0000256" key="1">
    <source>
        <dbReference type="SAM" id="SignalP"/>
    </source>
</evidence>
<evidence type="ECO:0000313" key="3">
    <source>
        <dbReference type="EMBL" id="MBF9222734.1"/>
    </source>
</evidence>
<keyword evidence="1" id="KW-0732">Signal</keyword>
<protein>
    <submittedName>
        <fullName evidence="3">IPT/TIG domain-containing protein</fullName>
    </submittedName>
</protein>
<proteinExistence type="predicted"/>
<comment type="caution">
    <text evidence="3">The sequence shown here is derived from an EMBL/GenBank/DDBJ whole genome shotgun (WGS) entry which is preliminary data.</text>
</comment>
<dbReference type="CDD" id="cd00603">
    <property type="entry name" value="IPT_PCSR"/>
    <property type="match status" value="1"/>
</dbReference>
<feature type="chain" id="PRO_5046463039" evidence="1">
    <location>
        <begin position="24"/>
        <end position="562"/>
    </location>
</feature>
<dbReference type="NCBIfam" id="TIGR04183">
    <property type="entry name" value="Por_Secre_tail"/>
    <property type="match status" value="1"/>
</dbReference>
<feature type="domain" description="IPT/TIG" evidence="2">
    <location>
        <begin position="234"/>
        <end position="310"/>
    </location>
</feature>
<dbReference type="EMBL" id="JADQDM010000009">
    <property type="protein sequence ID" value="MBF9222734.1"/>
    <property type="molecule type" value="Genomic_DNA"/>
</dbReference>
<dbReference type="RefSeq" id="WP_196294178.1">
    <property type="nucleotide sequence ID" value="NZ_JADQDM010000009.1"/>
</dbReference>
<dbReference type="Pfam" id="PF01833">
    <property type="entry name" value="TIG"/>
    <property type="match status" value="2"/>
</dbReference>
<dbReference type="Gene3D" id="2.60.40.10">
    <property type="entry name" value="Immunoglobulins"/>
    <property type="match status" value="2"/>
</dbReference>
<keyword evidence="4" id="KW-1185">Reference proteome</keyword>
<dbReference type="InterPro" id="IPR026444">
    <property type="entry name" value="Secre_tail"/>
</dbReference>
<sequence>MKAPATPYFLLLILLLASWAAHGQAVLTAAPASLSGFTTAVGTPSAQQAVTVNGTGLTGNVTATAPAGFEVSWTSGFNFSASQILTQTNGSVVNIPLYVRLTGAALGSVSGVVTIASPGAATQNVAVAGSVTAAATPNPPSVLNSISPTSGPGGTQVLITFYGSGFVPGASVSFQAGLASNITATYVSPTQLTALVTLPSVATPMVSYFYASNPPPGGGGSGGMKFFTINPSPPTITGFSPTSGPPGTLVTIYGTNLYVSSGSGSAIFFNGTAAAAAPRIPSDREYYVVVPAGATTGFITLTNGNGGAVSPSVFVVPPPRPPFFEDFEQGTKSSYAAASVLLQSGGWTFGEALIGTTAGADKFNGAKGARLRGGGFIEMDTDKSNGAGVVTVSAATYGTETGVSFVPEISTDGGVTYASLLGGSAPPVLTGTLTPYSFTANRVGNVRLRFRSTNTAAATNPRINLDDVGITDYSLGTAAQPSHLMAGWQAYPNPVQEQVFFSGSGVEAATATLYDLLGRQVLGPVAVAGRDGLRLPASLPAGIYQLHLASPEGQRTLRLRKE</sequence>
<dbReference type="Proteomes" id="UP000618931">
    <property type="component" value="Unassembled WGS sequence"/>
</dbReference>
<dbReference type="SUPFAM" id="SSF81296">
    <property type="entry name" value="E set domains"/>
    <property type="match status" value="2"/>
</dbReference>
<reference evidence="3 4" key="1">
    <citation type="submission" date="2020-11" db="EMBL/GenBank/DDBJ databases">
        <authorList>
            <person name="Kim M.K."/>
        </authorList>
    </citation>
    <scope>NUCLEOTIDE SEQUENCE [LARGE SCALE GENOMIC DNA]</scope>
    <source>
        <strain evidence="3 4">BT662</strain>
    </source>
</reference>
<feature type="signal peptide" evidence="1">
    <location>
        <begin position="1"/>
        <end position="23"/>
    </location>
</feature>
<evidence type="ECO:0000313" key="4">
    <source>
        <dbReference type="Proteomes" id="UP000618931"/>
    </source>
</evidence>
<dbReference type="InterPro" id="IPR002909">
    <property type="entry name" value="IPT_dom"/>
</dbReference>
<organism evidence="3 4">
    <name type="scientific">Hymenobacter ruricola</name>
    <dbReference type="NCBI Taxonomy" id="2791023"/>
    <lineage>
        <taxon>Bacteria</taxon>
        <taxon>Pseudomonadati</taxon>
        <taxon>Bacteroidota</taxon>
        <taxon>Cytophagia</taxon>
        <taxon>Cytophagales</taxon>
        <taxon>Hymenobacteraceae</taxon>
        <taxon>Hymenobacter</taxon>
    </lineage>
</organism>